<keyword evidence="2" id="KW-1185">Reference proteome</keyword>
<dbReference type="EMBL" id="JBBLXS010000761">
    <property type="protein sequence ID" value="MEK0188791.1"/>
    <property type="molecule type" value="Genomic_DNA"/>
</dbReference>
<accession>A0ABU8YXB4</accession>
<dbReference type="RefSeq" id="WP_340521373.1">
    <property type="nucleotide sequence ID" value="NZ_JBBLXS010000761.1"/>
</dbReference>
<proteinExistence type="predicted"/>
<name>A0ABU8YXB4_9CYAN</name>
<evidence type="ECO:0000313" key="1">
    <source>
        <dbReference type="EMBL" id="MEK0188791.1"/>
    </source>
</evidence>
<sequence>MIEDESLKNSEPKDEKATLISELSQSKIKHSPDEILRIAKLSDGKIVFLEKGKGGKRGSGIKHILENHQQEFATRGISENDLPDAIISAVTQGEIVGHQQPNRPIYKISFNGRTQLIAVTVSDNGYIVCANPASLPRSR</sequence>
<dbReference type="Proteomes" id="UP001384579">
    <property type="component" value="Unassembled WGS sequence"/>
</dbReference>
<evidence type="ECO:0000313" key="2">
    <source>
        <dbReference type="Proteomes" id="UP001384579"/>
    </source>
</evidence>
<organism evidence="1 2">
    <name type="scientific">Microcoleus anatoxicus PTRS2</name>
    <dbReference type="NCBI Taxonomy" id="2705321"/>
    <lineage>
        <taxon>Bacteria</taxon>
        <taxon>Bacillati</taxon>
        <taxon>Cyanobacteriota</taxon>
        <taxon>Cyanophyceae</taxon>
        <taxon>Oscillatoriophycideae</taxon>
        <taxon>Oscillatoriales</taxon>
        <taxon>Microcoleaceae</taxon>
        <taxon>Microcoleus</taxon>
        <taxon>Microcoleus anatoxicus</taxon>
    </lineage>
</organism>
<gene>
    <name evidence="1" type="ORF">WMG39_28670</name>
</gene>
<reference evidence="1 2" key="1">
    <citation type="journal article" date="2020" name="Harmful Algae">
        <title>Molecular and morphological characterization of a novel dihydroanatoxin-a producing Microcoleus species (cyanobacteria) from the Russian River, California, USA.</title>
        <authorList>
            <person name="Conklin K.Y."/>
            <person name="Stancheva R."/>
            <person name="Otten T.G."/>
            <person name="Fadness R."/>
            <person name="Boyer G.L."/>
            <person name="Read B."/>
            <person name="Zhang X."/>
            <person name="Sheath R.G."/>
        </authorList>
    </citation>
    <scope>NUCLEOTIDE SEQUENCE [LARGE SCALE GENOMIC DNA]</scope>
    <source>
        <strain evidence="1 2">PTRS2</strain>
    </source>
</reference>
<comment type="caution">
    <text evidence="1">The sequence shown here is derived from an EMBL/GenBank/DDBJ whole genome shotgun (WGS) entry which is preliminary data.</text>
</comment>
<protein>
    <submittedName>
        <fullName evidence="1">Uncharacterized protein</fullName>
    </submittedName>
</protein>